<keyword evidence="2" id="KW-0645">Protease</keyword>
<dbReference type="GO" id="GO:0006508">
    <property type="term" value="P:proteolysis"/>
    <property type="evidence" value="ECO:0007669"/>
    <property type="project" value="UniProtKB-KW"/>
</dbReference>
<protein>
    <recommendedName>
        <fullName evidence="4">PPPDE domain-containing protein</fullName>
    </recommendedName>
</protein>
<comment type="similarity">
    <text evidence="1">Belongs to the DeSI family.</text>
</comment>
<proteinExistence type="inferred from homology"/>
<feature type="domain" description="PPPDE" evidence="4">
    <location>
        <begin position="4"/>
        <end position="121"/>
    </location>
</feature>
<organism evidence="5 6">
    <name type="scientific">Psylliodes chrysocephalus</name>
    <dbReference type="NCBI Taxonomy" id="3402493"/>
    <lineage>
        <taxon>Eukaryota</taxon>
        <taxon>Metazoa</taxon>
        <taxon>Ecdysozoa</taxon>
        <taxon>Arthropoda</taxon>
        <taxon>Hexapoda</taxon>
        <taxon>Insecta</taxon>
        <taxon>Pterygota</taxon>
        <taxon>Neoptera</taxon>
        <taxon>Endopterygota</taxon>
        <taxon>Coleoptera</taxon>
        <taxon>Polyphaga</taxon>
        <taxon>Cucujiformia</taxon>
        <taxon>Chrysomeloidea</taxon>
        <taxon>Chrysomelidae</taxon>
        <taxon>Galerucinae</taxon>
        <taxon>Alticini</taxon>
        <taxon>Psylliodes</taxon>
    </lineage>
</organism>
<evidence type="ECO:0000313" key="6">
    <source>
        <dbReference type="Proteomes" id="UP001153636"/>
    </source>
</evidence>
<evidence type="ECO:0000256" key="1">
    <source>
        <dbReference type="ARBA" id="ARBA00008140"/>
    </source>
</evidence>
<evidence type="ECO:0000313" key="5">
    <source>
        <dbReference type="EMBL" id="CAH1109144.1"/>
    </source>
</evidence>
<dbReference type="PANTHER" id="PTHR12378">
    <property type="entry name" value="DESUMOYLATING ISOPEPTIDASE"/>
    <property type="match status" value="1"/>
</dbReference>
<accession>A0A9P0GB78</accession>
<dbReference type="GO" id="GO:0008233">
    <property type="term" value="F:peptidase activity"/>
    <property type="evidence" value="ECO:0007669"/>
    <property type="project" value="UniProtKB-KW"/>
</dbReference>
<name>A0A9P0GB78_9CUCU</name>
<evidence type="ECO:0000259" key="4">
    <source>
        <dbReference type="PROSITE" id="PS51858"/>
    </source>
</evidence>
<keyword evidence="3" id="KW-0378">Hydrolase</keyword>
<dbReference type="Pfam" id="PF05903">
    <property type="entry name" value="Peptidase_C97"/>
    <property type="match status" value="1"/>
</dbReference>
<reference evidence="5" key="1">
    <citation type="submission" date="2022-01" db="EMBL/GenBank/DDBJ databases">
        <authorList>
            <person name="King R."/>
        </authorList>
    </citation>
    <scope>NUCLEOTIDE SEQUENCE</scope>
</reference>
<dbReference type="Gene3D" id="3.90.1720.30">
    <property type="entry name" value="PPPDE domains"/>
    <property type="match status" value="1"/>
</dbReference>
<dbReference type="InterPro" id="IPR042266">
    <property type="entry name" value="PPPDE_sf"/>
</dbReference>
<evidence type="ECO:0000256" key="3">
    <source>
        <dbReference type="ARBA" id="ARBA00022801"/>
    </source>
</evidence>
<dbReference type="SMART" id="SM01179">
    <property type="entry name" value="DUF862"/>
    <property type="match status" value="1"/>
</dbReference>
<gene>
    <name evidence="5" type="ORF">PSYICH_LOCUS9406</name>
</gene>
<dbReference type="Proteomes" id="UP001153636">
    <property type="component" value="Chromosome 3"/>
</dbReference>
<dbReference type="InterPro" id="IPR008580">
    <property type="entry name" value="PPPDE_dom"/>
</dbReference>
<dbReference type="AlphaFoldDB" id="A0A9P0GB78"/>
<dbReference type="GO" id="GO:0070646">
    <property type="term" value="P:protein modification by small protein removal"/>
    <property type="evidence" value="ECO:0007669"/>
    <property type="project" value="TreeGrafter"/>
</dbReference>
<sequence length="131" mass="15310">MAKEEVLLYAYKLLDEATPLKAWHLSVFVFDLEFSYNGNDGVTYDEPINNHVHKTINMGFTNKTKKEFISHVEKELKNEFTNLNYHVLRKNCQHFAQRVLNFLEIEEPIPIEYTVLLEAANVVGTFFDNLV</sequence>
<evidence type="ECO:0000256" key="2">
    <source>
        <dbReference type="ARBA" id="ARBA00022670"/>
    </source>
</evidence>
<dbReference type="PROSITE" id="PS51858">
    <property type="entry name" value="PPPDE"/>
    <property type="match status" value="1"/>
</dbReference>
<dbReference type="EMBL" id="OV651815">
    <property type="protein sequence ID" value="CAH1109144.1"/>
    <property type="molecule type" value="Genomic_DNA"/>
</dbReference>
<dbReference type="OrthoDB" id="21221at2759"/>
<keyword evidence="6" id="KW-1185">Reference proteome</keyword>